<evidence type="ECO:0000313" key="3">
    <source>
        <dbReference type="Proteomes" id="UP001575181"/>
    </source>
</evidence>
<evidence type="ECO:0000313" key="2">
    <source>
        <dbReference type="EMBL" id="MFA9461217.1"/>
    </source>
</evidence>
<evidence type="ECO:0000256" key="1">
    <source>
        <dbReference type="SAM" id="Phobius"/>
    </source>
</evidence>
<accession>A0ABV4TV94</accession>
<keyword evidence="1" id="KW-0812">Transmembrane</keyword>
<sequence>MARTIPEGEQGERMLKRRIVVGNLLSYTGMTIALVVFFGSGGAAPWLYGVGGALVGSGVGMSYFALMSLRRRRPAE</sequence>
<reference evidence="2 3" key="1">
    <citation type="submission" date="2024-08" db="EMBL/GenBank/DDBJ databases">
        <title>Whole-genome sequencing of halo(alkali)philic microorganisms from hypersaline lakes.</title>
        <authorList>
            <person name="Sorokin D.Y."/>
            <person name="Merkel A.Y."/>
            <person name="Messina E."/>
            <person name="Yakimov M."/>
        </authorList>
    </citation>
    <scope>NUCLEOTIDE SEQUENCE [LARGE SCALE GENOMIC DNA]</scope>
    <source>
        <strain evidence="2 3">Cl-TMA</strain>
    </source>
</reference>
<dbReference type="RefSeq" id="WP_373656002.1">
    <property type="nucleotide sequence ID" value="NZ_JBGUAW010000006.1"/>
</dbReference>
<comment type="caution">
    <text evidence="2">The sequence shown here is derived from an EMBL/GenBank/DDBJ whole genome shotgun (WGS) entry which is preliminary data.</text>
</comment>
<dbReference type="EMBL" id="JBGUAW010000006">
    <property type="protein sequence ID" value="MFA9461217.1"/>
    <property type="molecule type" value="Genomic_DNA"/>
</dbReference>
<dbReference type="Proteomes" id="UP001575181">
    <property type="component" value="Unassembled WGS sequence"/>
</dbReference>
<feature type="transmembrane region" description="Helical" evidence="1">
    <location>
        <begin position="46"/>
        <end position="66"/>
    </location>
</feature>
<proteinExistence type="predicted"/>
<feature type="transmembrane region" description="Helical" evidence="1">
    <location>
        <begin position="20"/>
        <end position="40"/>
    </location>
</feature>
<name>A0ABV4TV94_9GAMM</name>
<keyword evidence="3" id="KW-1185">Reference proteome</keyword>
<protein>
    <submittedName>
        <fullName evidence="2">Uncharacterized protein</fullName>
    </submittedName>
</protein>
<keyword evidence="1" id="KW-1133">Transmembrane helix</keyword>
<keyword evidence="1" id="KW-0472">Membrane</keyword>
<organism evidence="2 3">
    <name type="scientific">Thiohalorhabdus methylotrophus</name>
    <dbReference type="NCBI Taxonomy" id="3242694"/>
    <lineage>
        <taxon>Bacteria</taxon>
        <taxon>Pseudomonadati</taxon>
        <taxon>Pseudomonadota</taxon>
        <taxon>Gammaproteobacteria</taxon>
        <taxon>Thiohalorhabdales</taxon>
        <taxon>Thiohalorhabdaceae</taxon>
        <taxon>Thiohalorhabdus</taxon>
    </lineage>
</organism>
<gene>
    <name evidence="2" type="ORF">ACERLL_10305</name>
</gene>